<sequence>MTTQQTISNEYCAILINCSSLVLRLSHDEIQESYSDNPMYVAEYIENEVKENIIELLFEDQKATLSCTFGENNSCNASHIFFDDLDELSNYISYLNRTYAYDYIRGCWTLPNSFISIEKTKDDIYFKSFYL</sequence>
<proteinExistence type="predicted"/>
<dbReference type="AlphaFoldDB" id="A0A2V3PJR9"/>
<dbReference type="Proteomes" id="UP000247973">
    <property type="component" value="Unassembled WGS sequence"/>
</dbReference>
<reference evidence="1 2" key="1">
    <citation type="submission" date="2018-03" db="EMBL/GenBank/DDBJ databases">
        <title>Genomic Encyclopedia of Archaeal and Bacterial Type Strains, Phase II (KMG-II): from individual species to whole genera.</title>
        <authorList>
            <person name="Goeker M."/>
        </authorList>
    </citation>
    <scope>NUCLEOTIDE SEQUENCE [LARGE SCALE GENOMIC DNA]</scope>
    <source>
        <strain evidence="1 2">DSM 100214</strain>
    </source>
</reference>
<accession>A0A2V3PJR9</accession>
<name>A0A2V3PJR9_9BACT</name>
<dbReference type="EMBL" id="QICL01000056">
    <property type="protein sequence ID" value="PXV57133.1"/>
    <property type="molecule type" value="Genomic_DNA"/>
</dbReference>
<keyword evidence="2" id="KW-1185">Reference proteome</keyword>
<protein>
    <submittedName>
        <fullName evidence="1">Uncharacterized protein</fullName>
    </submittedName>
</protein>
<evidence type="ECO:0000313" key="1">
    <source>
        <dbReference type="EMBL" id="PXV57133.1"/>
    </source>
</evidence>
<dbReference type="RefSeq" id="WP_110312764.1">
    <property type="nucleotide sequence ID" value="NZ_QICL01000056.1"/>
</dbReference>
<organism evidence="1 2">
    <name type="scientific">Dysgonomonas alginatilytica</name>
    <dbReference type="NCBI Taxonomy" id="1605892"/>
    <lineage>
        <taxon>Bacteria</taxon>
        <taxon>Pseudomonadati</taxon>
        <taxon>Bacteroidota</taxon>
        <taxon>Bacteroidia</taxon>
        <taxon>Bacteroidales</taxon>
        <taxon>Dysgonomonadaceae</taxon>
        <taxon>Dysgonomonas</taxon>
    </lineage>
</organism>
<dbReference type="OrthoDB" id="998769at2"/>
<gene>
    <name evidence="1" type="ORF">CLV62_1563</name>
</gene>
<comment type="caution">
    <text evidence="1">The sequence shown here is derived from an EMBL/GenBank/DDBJ whole genome shotgun (WGS) entry which is preliminary data.</text>
</comment>
<evidence type="ECO:0000313" key="2">
    <source>
        <dbReference type="Proteomes" id="UP000247973"/>
    </source>
</evidence>